<evidence type="ECO:0000256" key="4">
    <source>
        <dbReference type="ARBA" id="ARBA00022490"/>
    </source>
</evidence>
<keyword evidence="4 10" id="KW-0963">Cytoplasm</keyword>
<comment type="similarity">
    <text evidence="2 10 11">Belongs to the GrpE family.</text>
</comment>
<dbReference type="GO" id="GO:0006457">
    <property type="term" value="P:protein folding"/>
    <property type="evidence" value="ECO:0007669"/>
    <property type="project" value="InterPro"/>
</dbReference>
<dbReference type="GO" id="GO:0042803">
    <property type="term" value="F:protein homodimerization activity"/>
    <property type="evidence" value="ECO:0007669"/>
    <property type="project" value="InterPro"/>
</dbReference>
<evidence type="ECO:0000313" key="13">
    <source>
        <dbReference type="EMBL" id="HBK53618.1"/>
    </source>
</evidence>
<dbReference type="HAMAP" id="MF_01151">
    <property type="entry name" value="GrpE"/>
    <property type="match status" value="1"/>
</dbReference>
<comment type="subunit">
    <text evidence="3 10">Homodimer.</text>
</comment>
<dbReference type="InterPro" id="IPR000740">
    <property type="entry name" value="GrpE"/>
</dbReference>
<dbReference type="RefSeq" id="WP_061214411.1">
    <property type="nucleotide sequence ID" value="NZ_DCDX01000180.1"/>
</dbReference>
<dbReference type="InterPro" id="IPR013805">
    <property type="entry name" value="GrpE_CC"/>
</dbReference>
<sequence>MTKEELELEKEQEQEIIESVEASTIVEGGEIQALKEELARLQEEKQENYDLYLRALAEQENIKKRAGREREEYIKFAALPLIKRLLPVIDDLDRALDVSHANQDLEALNKGVEMIARKLHELIKNEGVEAIEAVGKPFDPMYHQPLMVEGSSEEQENMVIEEFQKGYIMHGRVIRPSLVKVSNS</sequence>
<name>A0A354YW97_9FIRM</name>
<dbReference type="Gene3D" id="3.90.20.20">
    <property type="match status" value="1"/>
</dbReference>
<dbReference type="FunFam" id="2.30.22.10:FF:000001">
    <property type="entry name" value="Protein GrpE"/>
    <property type="match status" value="1"/>
</dbReference>
<gene>
    <name evidence="10 13" type="primary">grpE</name>
    <name evidence="13" type="ORF">DDZ44_06760</name>
</gene>
<evidence type="ECO:0000256" key="11">
    <source>
        <dbReference type="RuleBase" id="RU004478"/>
    </source>
</evidence>
<proteinExistence type="inferred from homology"/>
<dbReference type="SUPFAM" id="SSF58014">
    <property type="entry name" value="Coiled-coil domain of nucleotide exchange factor GrpE"/>
    <property type="match status" value="1"/>
</dbReference>
<dbReference type="CDD" id="cd00446">
    <property type="entry name" value="GrpE"/>
    <property type="match status" value="1"/>
</dbReference>
<dbReference type="PANTHER" id="PTHR21237:SF23">
    <property type="entry name" value="GRPE PROTEIN HOMOLOG, MITOCHONDRIAL"/>
    <property type="match status" value="1"/>
</dbReference>
<comment type="function">
    <text evidence="7 10">Participates actively in the response to hyperosmotic and heat shock by preventing the aggregation of stress-denatured proteins, in association with DnaK and GrpE. It is the nucleotide exchange factor for DnaK and may function as a thermosensor. Unfolded proteins bind initially to DnaJ; upon interaction with the DnaJ-bound protein, DnaK hydrolyzes its bound ATP, resulting in the formation of a stable complex. GrpE releases ADP from DnaK; ATP binding to DnaK triggers the release of the substrate protein, thus completing the reaction cycle. Several rounds of ATP-dependent interactions between DnaJ, DnaK and GrpE are required for fully efficient folding.</text>
</comment>
<evidence type="ECO:0000256" key="8">
    <source>
        <dbReference type="ARBA" id="ARBA00072274"/>
    </source>
</evidence>
<keyword evidence="5 10" id="KW-0346">Stress response</keyword>
<reference evidence="13 14" key="1">
    <citation type="journal article" date="2018" name="Nat. Biotechnol.">
        <title>A standardized bacterial taxonomy based on genome phylogeny substantially revises the tree of life.</title>
        <authorList>
            <person name="Parks D.H."/>
            <person name="Chuvochina M."/>
            <person name="Waite D.W."/>
            <person name="Rinke C."/>
            <person name="Skarshewski A."/>
            <person name="Chaumeil P.A."/>
            <person name="Hugenholtz P."/>
        </authorList>
    </citation>
    <scope>NUCLEOTIDE SEQUENCE [LARGE SCALE GENOMIC DNA]</scope>
    <source>
        <strain evidence="13">UBA10948</strain>
    </source>
</reference>
<organism evidence="13 14">
    <name type="scientific">Syntrophomonas wolfei</name>
    <dbReference type="NCBI Taxonomy" id="863"/>
    <lineage>
        <taxon>Bacteria</taxon>
        <taxon>Bacillati</taxon>
        <taxon>Bacillota</taxon>
        <taxon>Clostridia</taxon>
        <taxon>Eubacteriales</taxon>
        <taxon>Syntrophomonadaceae</taxon>
        <taxon>Syntrophomonas</taxon>
    </lineage>
</organism>
<dbReference type="Gene3D" id="2.30.22.10">
    <property type="entry name" value="Head domain of nucleotide exchange factor GrpE"/>
    <property type="match status" value="1"/>
</dbReference>
<dbReference type="Pfam" id="PF01025">
    <property type="entry name" value="GrpE"/>
    <property type="match status" value="1"/>
</dbReference>
<evidence type="ECO:0000256" key="1">
    <source>
        <dbReference type="ARBA" id="ARBA00004496"/>
    </source>
</evidence>
<feature type="coiled-coil region" evidence="12">
    <location>
        <begin position="3"/>
        <end position="51"/>
    </location>
</feature>
<evidence type="ECO:0000313" key="14">
    <source>
        <dbReference type="Proteomes" id="UP000263273"/>
    </source>
</evidence>
<dbReference type="AlphaFoldDB" id="A0A354YW97"/>
<keyword evidence="6 10" id="KW-0143">Chaperone</keyword>
<protein>
    <recommendedName>
        <fullName evidence="8 10">Protein GrpE</fullName>
    </recommendedName>
    <alternativeName>
        <fullName evidence="9 10">HSP-70 cofactor</fullName>
    </alternativeName>
</protein>
<dbReference type="PANTHER" id="PTHR21237">
    <property type="entry name" value="GRPE PROTEIN"/>
    <property type="match status" value="1"/>
</dbReference>
<evidence type="ECO:0000256" key="6">
    <source>
        <dbReference type="ARBA" id="ARBA00023186"/>
    </source>
</evidence>
<dbReference type="SUPFAM" id="SSF51064">
    <property type="entry name" value="Head domain of nucleotide exchange factor GrpE"/>
    <property type="match status" value="1"/>
</dbReference>
<dbReference type="GO" id="GO:0051082">
    <property type="term" value="F:unfolded protein binding"/>
    <property type="evidence" value="ECO:0007669"/>
    <property type="project" value="TreeGrafter"/>
</dbReference>
<evidence type="ECO:0000256" key="9">
    <source>
        <dbReference type="ARBA" id="ARBA00076414"/>
    </source>
</evidence>
<dbReference type="GO" id="GO:0000774">
    <property type="term" value="F:adenyl-nucleotide exchange factor activity"/>
    <property type="evidence" value="ECO:0007669"/>
    <property type="project" value="InterPro"/>
</dbReference>
<keyword evidence="12" id="KW-0175">Coiled coil</keyword>
<dbReference type="EMBL" id="DNZF01000148">
    <property type="protein sequence ID" value="HBK53618.1"/>
    <property type="molecule type" value="Genomic_DNA"/>
</dbReference>
<dbReference type="GO" id="GO:0005737">
    <property type="term" value="C:cytoplasm"/>
    <property type="evidence" value="ECO:0007669"/>
    <property type="project" value="UniProtKB-SubCell"/>
</dbReference>
<comment type="caution">
    <text evidence="13">The sequence shown here is derived from an EMBL/GenBank/DDBJ whole genome shotgun (WGS) entry which is preliminary data.</text>
</comment>
<accession>A0A354YW97</accession>
<evidence type="ECO:0000256" key="2">
    <source>
        <dbReference type="ARBA" id="ARBA00009054"/>
    </source>
</evidence>
<dbReference type="GO" id="GO:0051087">
    <property type="term" value="F:protein-folding chaperone binding"/>
    <property type="evidence" value="ECO:0007669"/>
    <property type="project" value="InterPro"/>
</dbReference>
<dbReference type="NCBIfam" id="NF010738">
    <property type="entry name" value="PRK14140.1"/>
    <property type="match status" value="1"/>
</dbReference>
<dbReference type="InterPro" id="IPR009012">
    <property type="entry name" value="GrpE_head"/>
</dbReference>
<evidence type="ECO:0000256" key="5">
    <source>
        <dbReference type="ARBA" id="ARBA00023016"/>
    </source>
</evidence>
<evidence type="ECO:0000256" key="3">
    <source>
        <dbReference type="ARBA" id="ARBA00011738"/>
    </source>
</evidence>
<dbReference type="PRINTS" id="PR00773">
    <property type="entry name" value="GRPEPROTEIN"/>
</dbReference>
<comment type="subcellular location">
    <subcellularLocation>
        <location evidence="1 10">Cytoplasm</location>
    </subcellularLocation>
</comment>
<evidence type="ECO:0000256" key="10">
    <source>
        <dbReference type="HAMAP-Rule" id="MF_01151"/>
    </source>
</evidence>
<dbReference type="STRING" id="378794.GCA_001570625_01961"/>
<evidence type="ECO:0000256" key="12">
    <source>
        <dbReference type="SAM" id="Coils"/>
    </source>
</evidence>
<evidence type="ECO:0000256" key="7">
    <source>
        <dbReference type="ARBA" id="ARBA00053401"/>
    </source>
</evidence>
<dbReference type="Proteomes" id="UP000263273">
    <property type="component" value="Unassembled WGS sequence"/>
</dbReference>